<dbReference type="InterPro" id="IPR019289">
    <property type="entry name" value="Phage_tail_E/E"/>
</dbReference>
<sequence>MAKVTTVTVPLEYPITHNDQEIRELTFRRMKAKDTLVAEGEENKAKAGFLVFAALAEVDVEVIEELDIEDIETIGEKVTPLMGKSANAKMDTEKKPSLGETS</sequence>
<evidence type="ECO:0000313" key="1">
    <source>
        <dbReference type="EMBL" id="KAB0571280.1"/>
    </source>
</evidence>
<protein>
    <submittedName>
        <fullName evidence="1">Phage tail assembly protein</fullName>
    </submittedName>
</protein>
<comment type="caution">
    <text evidence="1">The sequence shown here is derived from an EMBL/GenBank/DDBJ whole genome shotgun (WGS) entry which is preliminary data.</text>
</comment>
<dbReference type="AlphaFoldDB" id="A0A643F294"/>
<dbReference type="RefSeq" id="WP_128094298.1">
    <property type="nucleotide sequence ID" value="NZ_JBHEEN010000004.1"/>
</dbReference>
<dbReference type="EMBL" id="VZPE01000004">
    <property type="protein sequence ID" value="KAB0571280.1"/>
    <property type="molecule type" value="Genomic_DNA"/>
</dbReference>
<organism evidence="1">
    <name type="scientific">Brucella pituitosa</name>
    <dbReference type="NCBI Taxonomy" id="571256"/>
    <lineage>
        <taxon>Bacteria</taxon>
        <taxon>Pseudomonadati</taxon>
        <taxon>Pseudomonadota</taxon>
        <taxon>Alphaproteobacteria</taxon>
        <taxon>Hyphomicrobiales</taxon>
        <taxon>Brucellaceae</taxon>
        <taxon>Brucella/Ochrobactrum group</taxon>
        <taxon>Brucella</taxon>
    </lineage>
</organism>
<dbReference type="Pfam" id="PF10109">
    <property type="entry name" value="Phage_TAC_7"/>
    <property type="match status" value="1"/>
</dbReference>
<name>A0A643F294_9HYPH</name>
<accession>A0A643F294</accession>
<proteinExistence type="predicted"/>
<gene>
    <name evidence="1" type="ORF">F7Q93_11195</name>
</gene>
<reference evidence="1" key="1">
    <citation type="submission" date="2019-09" db="EMBL/GenBank/DDBJ databases">
        <title>Draft genome sequences of 48 bacterial type strains from the CCUG.</title>
        <authorList>
            <person name="Tunovic T."/>
            <person name="Pineiro-Iglesias B."/>
            <person name="Unosson C."/>
            <person name="Inganas E."/>
            <person name="Ohlen M."/>
            <person name="Cardew S."/>
            <person name="Jensie-Markopoulos S."/>
            <person name="Salva-Serra F."/>
            <person name="Jaen-Luchoro D."/>
            <person name="Karlsson R."/>
            <person name="Svensson-Stadler L."/>
            <person name="Chun J."/>
            <person name="Moore E."/>
        </authorList>
    </citation>
    <scope>NUCLEOTIDE SEQUENCE</scope>
    <source>
        <strain evidence="1">CCUG 50899</strain>
    </source>
</reference>